<evidence type="ECO:0000256" key="2">
    <source>
        <dbReference type="ARBA" id="ARBA00023125"/>
    </source>
</evidence>
<keyword evidence="2" id="KW-0238">DNA-binding</keyword>
<dbReference type="PANTHER" id="PTHR43214">
    <property type="entry name" value="TWO-COMPONENT RESPONSE REGULATOR"/>
    <property type="match status" value="1"/>
</dbReference>
<dbReference type="SMART" id="SM00421">
    <property type="entry name" value="HTH_LUXR"/>
    <property type="match status" value="1"/>
</dbReference>
<evidence type="ECO:0000313" key="6">
    <source>
        <dbReference type="EMBL" id="MBL0685448.1"/>
    </source>
</evidence>
<evidence type="ECO:0000313" key="7">
    <source>
        <dbReference type="Proteomes" id="UP000651057"/>
    </source>
</evidence>
<dbReference type="InterPro" id="IPR058245">
    <property type="entry name" value="NreC/VraR/RcsB-like_REC"/>
</dbReference>
<sequence length="212" mass="24200">MTNVVLIENCDISRNSHKEIINNSTQFRVLEDFNHCKSALYKINRLDPDIVLIDIDTPGTCGIESIKRIKRVHPKTKILVVTGEKNTNYVFDTLKSGALGFLLKNNSNQEILSALEQLSKGGAPLSPQISRLVVTSFYEKKFDELTERENDVLIVLSKGKSYTNIANELYVSVNTVKRHVRNIYEKLHVNSRDEIINLIQNKHTYLNKSLKE</sequence>
<evidence type="ECO:0000259" key="4">
    <source>
        <dbReference type="PROSITE" id="PS50043"/>
    </source>
</evidence>
<feature type="domain" description="Response regulatory" evidence="5">
    <location>
        <begin position="3"/>
        <end position="119"/>
    </location>
</feature>
<protein>
    <submittedName>
        <fullName evidence="6">Response regulator transcription factor</fullName>
    </submittedName>
</protein>
<accession>A0A937A0P8</accession>
<dbReference type="GO" id="GO:0003677">
    <property type="term" value="F:DNA binding"/>
    <property type="evidence" value="ECO:0007669"/>
    <property type="project" value="UniProtKB-KW"/>
</dbReference>
<dbReference type="SUPFAM" id="SSF46894">
    <property type="entry name" value="C-terminal effector domain of the bipartite response regulators"/>
    <property type="match status" value="1"/>
</dbReference>
<dbReference type="InterPro" id="IPR011006">
    <property type="entry name" value="CheY-like_superfamily"/>
</dbReference>
<dbReference type="CDD" id="cd17535">
    <property type="entry name" value="REC_NarL-like"/>
    <property type="match status" value="1"/>
</dbReference>
<dbReference type="Gene3D" id="3.40.50.2300">
    <property type="match status" value="1"/>
</dbReference>
<dbReference type="PANTHER" id="PTHR43214:SF43">
    <property type="entry name" value="TWO-COMPONENT RESPONSE REGULATOR"/>
    <property type="match status" value="1"/>
</dbReference>
<keyword evidence="1 3" id="KW-0597">Phosphoprotein</keyword>
<keyword evidence="7" id="KW-1185">Reference proteome</keyword>
<reference evidence="6" key="1">
    <citation type="submission" date="2021-01" db="EMBL/GenBank/DDBJ databases">
        <authorList>
            <person name="Zhong Y.L."/>
        </authorList>
    </citation>
    <scope>NUCLEOTIDE SEQUENCE</scope>
    <source>
        <strain evidence="6">KCTC 23302</strain>
    </source>
</reference>
<dbReference type="Pfam" id="PF00072">
    <property type="entry name" value="Response_reg"/>
    <property type="match status" value="1"/>
</dbReference>
<comment type="caution">
    <text evidence="6">The sequence shown here is derived from an EMBL/GenBank/DDBJ whole genome shotgun (WGS) entry which is preliminary data.</text>
</comment>
<dbReference type="InterPro" id="IPR001789">
    <property type="entry name" value="Sig_transdc_resp-reg_receiver"/>
</dbReference>
<dbReference type="SUPFAM" id="SSF52172">
    <property type="entry name" value="CheY-like"/>
    <property type="match status" value="1"/>
</dbReference>
<dbReference type="PROSITE" id="PS50110">
    <property type="entry name" value="RESPONSE_REGULATORY"/>
    <property type="match status" value="1"/>
</dbReference>
<dbReference type="Pfam" id="PF00196">
    <property type="entry name" value="GerE"/>
    <property type="match status" value="1"/>
</dbReference>
<dbReference type="InterPro" id="IPR016032">
    <property type="entry name" value="Sig_transdc_resp-reg_C-effctor"/>
</dbReference>
<dbReference type="PROSITE" id="PS00622">
    <property type="entry name" value="HTH_LUXR_1"/>
    <property type="match status" value="1"/>
</dbReference>
<evidence type="ECO:0000256" key="3">
    <source>
        <dbReference type="PROSITE-ProRule" id="PRU00169"/>
    </source>
</evidence>
<dbReference type="GO" id="GO:0006355">
    <property type="term" value="P:regulation of DNA-templated transcription"/>
    <property type="evidence" value="ECO:0007669"/>
    <property type="project" value="InterPro"/>
</dbReference>
<dbReference type="EMBL" id="JAERQJ010000008">
    <property type="protein sequence ID" value="MBL0685448.1"/>
    <property type="molecule type" value="Genomic_DNA"/>
</dbReference>
<feature type="domain" description="HTH luxR-type" evidence="4">
    <location>
        <begin position="138"/>
        <end position="203"/>
    </location>
</feature>
<gene>
    <name evidence="6" type="ORF">JJQ60_18075</name>
</gene>
<dbReference type="Proteomes" id="UP000651057">
    <property type="component" value="Unassembled WGS sequence"/>
</dbReference>
<dbReference type="InterPro" id="IPR000792">
    <property type="entry name" value="Tscrpt_reg_LuxR_C"/>
</dbReference>
<dbReference type="PROSITE" id="PS50043">
    <property type="entry name" value="HTH_LUXR_2"/>
    <property type="match status" value="1"/>
</dbReference>
<dbReference type="CDD" id="cd06170">
    <property type="entry name" value="LuxR_C_like"/>
    <property type="match status" value="1"/>
</dbReference>
<evidence type="ECO:0000256" key="1">
    <source>
        <dbReference type="ARBA" id="ARBA00022553"/>
    </source>
</evidence>
<dbReference type="InterPro" id="IPR039420">
    <property type="entry name" value="WalR-like"/>
</dbReference>
<evidence type="ECO:0000259" key="5">
    <source>
        <dbReference type="PROSITE" id="PS50110"/>
    </source>
</evidence>
<dbReference type="RefSeq" id="WP_201923552.1">
    <property type="nucleotide sequence ID" value="NZ_BAABAX010000002.1"/>
</dbReference>
<name>A0A937A0P8_9FLAO</name>
<dbReference type="GO" id="GO:0000160">
    <property type="term" value="P:phosphorelay signal transduction system"/>
    <property type="evidence" value="ECO:0007669"/>
    <property type="project" value="InterPro"/>
</dbReference>
<proteinExistence type="predicted"/>
<dbReference type="PRINTS" id="PR00038">
    <property type="entry name" value="HTHLUXR"/>
</dbReference>
<feature type="modified residue" description="4-aspartylphosphate" evidence="3">
    <location>
        <position position="54"/>
    </location>
</feature>
<organism evidence="6 7">
    <name type="scientific">Aquimarina mytili</name>
    <dbReference type="NCBI Taxonomy" id="874423"/>
    <lineage>
        <taxon>Bacteria</taxon>
        <taxon>Pseudomonadati</taxon>
        <taxon>Bacteroidota</taxon>
        <taxon>Flavobacteriia</taxon>
        <taxon>Flavobacteriales</taxon>
        <taxon>Flavobacteriaceae</taxon>
        <taxon>Aquimarina</taxon>
    </lineage>
</organism>
<dbReference type="SMART" id="SM00448">
    <property type="entry name" value="REC"/>
    <property type="match status" value="1"/>
</dbReference>
<dbReference type="AlphaFoldDB" id="A0A937A0P8"/>